<keyword evidence="1" id="KW-0732">Signal</keyword>
<dbReference type="SUPFAM" id="SSF47240">
    <property type="entry name" value="Ferritin-like"/>
    <property type="match status" value="1"/>
</dbReference>
<dbReference type="PANTHER" id="PTHR31694">
    <property type="entry name" value="DESICCATION-LIKE PROTEIN"/>
    <property type="match status" value="1"/>
</dbReference>
<dbReference type="CDD" id="cd00657">
    <property type="entry name" value="Ferritin_like"/>
    <property type="match status" value="1"/>
</dbReference>
<dbReference type="PANTHER" id="PTHR31694:SF26">
    <property type="entry name" value="OS05G0151100 PROTEIN"/>
    <property type="match status" value="1"/>
</dbReference>
<reference evidence="2 3" key="1">
    <citation type="submission" date="2024-03" db="EMBL/GenBank/DDBJ databases">
        <title>A high-quality draft genome sequence of Diaporthe vaccinii, a causative agent of upright dieback and viscid rot disease in cranberry plants.</title>
        <authorList>
            <person name="Sarrasin M."/>
            <person name="Lang B.F."/>
            <person name="Burger G."/>
        </authorList>
    </citation>
    <scope>NUCLEOTIDE SEQUENCE [LARGE SCALE GENOMIC DNA]</scope>
    <source>
        <strain evidence="2 3">IS7</strain>
    </source>
</reference>
<dbReference type="Pfam" id="PF13668">
    <property type="entry name" value="Ferritin_2"/>
    <property type="match status" value="1"/>
</dbReference>
<sequence length="320" mass="33741">MHFSTALMVLATFSSPSVSAPLEPRANFDAPPGGDVTILNYALTLEYLERKFYQQGLANYTEGDFHKAGFSRDFYKNLKEIYFDEQTHVSFLAGALGSAAIKEPTFAFPSKDAKSFVQLASVLEGVGVSAYLGAAAAIANKAYLTAAGSILTVESRHSSYIRDALGQAPFPKPFDTPLDFNAVYSLAAGFITGFAPGTPALPFKAFPPLTVQPSKKAYVAGKSPVTFTGAYANAKGAGLAQEKTPVYAVFYSGLDTYYVPATIAGKDYQISCLPAGNATKGLLPPTGQVYVVLSTADGTKVKAADENTISGVGVLEVTSK</sequence>
<feature type="chain" id="PRO_5046106815" evidence="1">
    <location>
        <begin position="20"/>
        <end position="320"/>
    </location>
</feature>
<dbReference type="EMBL" id="JBAWTH010000078">
    <property type="protein sequence ID" value="KAL2279251.1"/>
    <property type="molecule type" value="Genomic_DNA"/>
</dbReference>
<dbReference type="InterPro" id="IPR009078">
    <property type="entry name" value="Ferritin-like_SF"/>
</dbReference>
<keyword evidence="3" id="KW-1185">Reference proteome</keyword>
<feature type="signal peptide" evidence="1">
    <location>
        <begin position="1"/>
        <end position="19"/>
    </location>
</feature>
<accession>A0ABR4EA80</accession>
<proteinExistence type="predicted"/>
<dbReference type="InterPro" id="IPR052965">
    <property type="entry name" value="Pigment-catalase-like"/>
</dbReference>
<name>A0ABR4EA80_9PEZI</name>
<dbReference type="Proteomes" id="UP001600888">
    <property type="component" value="Unassembled WGS sequence"/>
</dbReference>
<comment type="caution">
    <text evidence="2">The sequence shown here is derived from an EMBL/GenBank/DDBJ whole genome shotgun (WGS) entry which is preliminary data.</text>
</comment>
<gene>
    <name evidence="2" type="ORF">FJTKL_13619</name>
</gene>
<evidence type="ECO:0000313" key="3">
    <source>
        <dbReference type="Proteomes" id="UP001600888"/>
    </source>
</evidence>
<evidence type="ECO:0000256" key="1">
    <source>
        <dbReference type="SAM" id="SignalP"/>
    </source>
</evidence>
<protein>
    <submittedName>
        <fullName evidence="2">Uncharacterized protein</fullName>
    </submittedName>
</protein>
<evidence type="ECO:0000313" key="2">
    <source>
        <dbReference type="EMBL" id="KAL2279251.1"/>
    </source>
</evidence>
<organism evidence="2 3">
    <name type="scientific">Diaporthe vaccinii</name>
    <dbReference type="NCBI Taxonomy" id="105482"/>
    <lineage>
        <taxon>Eukaryota</taxon>
        <taxon>Fungi</taxon>
        <taxon>Dikarya</taxon>
        <taxon>Ascomycota</taxon>
        <taxon>Pezizomycotina</taxon>
        <taxon>Sordariomycetes</taxon>
        <taxon>Sordariomycetidae</taxon>
        <taxon>Diaporthales</taxon>
        <taxon>Diaporthaceae</taxon>
        <taxon>Diaporthe</taxon>
        <taxon>Diaporthe eres species complex</taxon>
    </lineage>
</organism>